<dbReference type="InterPro" id="IPR046342">
    <property type="entry name" value="CBS_dom_sf"/>
</dbReference>
<evidence type="ECO:0000256" key="5">
    <source>
        <dbReference type="ARBA" id="ARBA00022989"/>
    </source>
</evidence>
<evidence type="ECO:0000256" key="1">
    <source>
        <dbReference type="ARBA" id="ARBA00004651"/>
    </source>
</evidence>
<proteinExistence type="predicted"/>
<dbReference type="Pfam" id="PF03471">
    <property type="entry name" value="CorC_HlyC"/>
    <property type="match status" value="1"/>
</dbReference>
<dbReference type="SMART" id="SM01091">
    <property type="entry name" value="CorC_HlyC"/>
    <property type="match status" value="1"/>
</dbReference>
<reference evidence="12 13" key="1">
    <citation type="journal article" date="2014" name="Front. Microbiol.">
        <title>Population and genomic analysis of the genus Halorubrum.</title>
        <authorList>
            <person name="Fullmer M.S."/>
            <person name="Soucy S.M."/>
            <person name="Swithers K.S."/>
            <person name="Makkay A.M."/>
            <person name="Wheeler R."/>
            <person name="Ventosa A."/>
            <person name="Gogarten J.P."/>
            <person name="Papke R.T."/>
        </authorList>
    </citation>
    <scope>NUCLEOTIDE SEQUENCE [LARGE SCALE GENOMIC DNA]</scope>
    <source>
        <strain evidence="12 13">Cb34</strain>
    </source>
</reference>
<keyword evidence="6 8" id="KW-0129">CBS domain</keyword>
<evidence type="ECO:0000256" key="2">
    <source>
        <dbReference type="ARBA" id="ARBA00022475"/>
    </source>
</evidence>
<dbReference type="Proteomes" id="UP000216308">
    <property type="component" value="Unassembled WGS sequence"/>
</dbReference>
<dbReference type="InterPro" id="IPR000644">
    <property type="entry name" value="CBS_dom"/>
</dbReference>
<evidence type="ECO:0000256" key="3">
    <source>
        <dbReference type="ARBA" id="ARBA00022692"/>
    </source>
</evidence>
<feature type="domain" description="CBS" evidence="10">
    <location>
        <begin position="224"/>
        <end position="285"/>
    </location>
</feature>
<evidence type="ECO:0000256" key="8">
    <source>
        <dbReference type="PROSITE-ProRule" id="PRU00703"/>
    </source>
</evidence>
<dbReference type="OrthoDB" id="53218at2157"/>
<dbReference type="GO" id="GO:0005886">
    <property type="term" value="C:plasma membrane"/>
    <property type="evidence" value="ECO:0007669"/>
    <property type="project" value="UniProtKB-SubCell"/>
</dbReference>
<dbReference type="FunFam" id="3.10.580.10:FF:000002">
    <property type="entry name" value="Magnesium/cobalt efflux protein CorC"/>
    <property type="match status" value="1"/>
</dbReference>
<keyword evidence="3 9" id="KW-0812">Transmembrane</keyword>
<evidence type="ECO:0000256" key="7">
    <source>
        <dbReference type="ARBA" id="ARBA00023136"/>
    </source>
</evidence>
<dbReference type="InterPro" id="IPR051676">
    <property type="entry name" value="UPF0053_domain"/>
</dbReference>
<dbReference type="SUPFAM" id="SSF56176">
    <property type="entry name" value="FAD-binding/transporter-associated domain-like"/>
    <property type="match status" value="1"/>
</dbReference>
<feature type="domain" description="CBS" evidence="10">
    <location>
        <begin position="290"/>
        <end position="350"/>
    </location>
</feature>
<dbReference type="Gene3D" id="3.10.580.10">
    <property type="entry name" value="CBS-domain"/>
    <property type="match status" value="1"/>
</dbReference>
<sequence length="442" mass="47125">MVDLVVSGSRLLLALVLVALNGFFVASEFAFVRIRSTSVDQLVEEGRPGADTLEEVMSNLDNYLAVTQLGITLASLGLGWAGEPAVASLIEPVLASLLPANLIHLVAFAIGFSFITFLHVVFGELAPKTIAIAEAERLSLFVAPPMKLCYLLFYPGLVVFNGTANAFTSLIGIPPASETDETLDEREIRRVLVRSGEAGHLEESEVEMIERVFETDDTAVTTVMVPGPDVVSVPTDATVPELRETVREAGHTRYPVVTADDEGRVVGFLDVKDLLGAVDSDEGATTAGDLAREVLLVPETTTVAELLVRFQDERRQLAVVIDEWGAFEGLVTIEDAVETIVGDLRDGFDIPGREPSIRRSGDDGYEVDGGVSLSAVNDALGVDFASEGFDTLGGLVLDRLGRPPEVGDVVSADGYAVEVLAVDGARVSTVRLRKEEPTDGGT</sequence>
<keyword evidence="5 9" id="KW-1133">Transmembrane helix</keyword>
<dbReference type="SMART" id="SM00116">
    <property type="entry name" value="CBS"/>
    <property type="match status" value="2"/>
</dbReference>
<feature type="transmembrane region" description="Helical" evidence="9">
    <location>
        <begin position="138"/>
        <end position="160"/>
    </location>
</feature>
<dbReference type="Gene3D" id="3.30.465.10">
    <property type="match status" value="1"/>
</dbReference>
<dbReference type="Pfam" id="PF01595">
    <property type="entry name" value="CNNM"/>
    <property type="match status" value="1"/>
</dbReference>
<gene>
    <name evidence="12" type="ORF">DJ70_10605</name>
</gene>
<evidence type="ECO:0000313" key="12">
    <source>
        <dbReference type="EMBL" id="OYR55866.1"/>
    </source>
</evidence>
<comment type="subcellular location">
    <subcellularLocation>
        <location evidence="1">Cell membrane</location>
        <topology evidence="1">Multi-pass membrane protein</topology>
    </subcellularLocation>
</comment>
<name>A0A256IHS9_9EURY</name>
<accession>A0A256IHS9</accession>
<feature type="domain" description="CNNM transmembrane" evidence="11">
    <location>
        <begin position="3"/>
        <end position="205"/>
    </location>
</feature>
<keyword evidence="4" id="KW-0677">Repeat</keyword>
<dbReference type="PROSITE" id="PS51371">
    <property type="entry name" value="CBS"/>
    <property type="match status" value="2"/>
</dbReference>
<dbReference type="InterPro" id="IPR016169">
    <property type="entry name" value="FAD-bd_PCMH_sub2"/>
</dbReference>
<dbReference type="InterPro" id="IPR044751">
    <property type="entry name" value="Ion_transp-like_CBS"/>
</dbReference>
<protein>
    <submittedName>
        <fullName evidence="12">Cobalt transporter</fullName>
    </submittedName>
</protein>
<keyword evidence="13" id="KW-1185">Reference proteome</keyword>
<evidence type="ECO:0000256" key="6">
    <source>
        <dbReference type="ARBA" id="ARBA00023122"/>
    </source>
</evidence>
<evidence type="ECO:0000256" key="4">
    <source>
        <dbReference type="ARBA" id="ARBA00022737"/>
    </source>
</evidence>
<dbReference type="InterPro" id="IPR002550">
    <property type="entry name" value="CNNM"/>
</dbReference>
<dbReference type="GO" id="GO:0050660">
    <property type="term" value="F:flavin adenine dinucleotide binding"/>
    <property type="evidence" value="ECO:0007669"/>
    <property type="project" value="InterPro"/>
</dbReference>
<keyword evidence="7 9" id="KW-0472">Membrane</keyword>
<dbReference type="AlphaFoldDB" id="A0A256IHS9"/>
<dbReference type="InterPro" id="IPR036318">
    <property type="entry name" value="FAD-bd_PCMH-like_sf"/>
</dbReference>
<evidence type="ECO:0000313" key="13">
    <source>
        <dbReference type="Proteomes" id="UP000216308"/>
    </source>
</evidence>
<dbReference type="SUPFAM" id="SSF54631">
    <property type="entry name" value="CBS-domain pair"/>
    <property type="match status" value="1"/>
</dbReference>
<evidence type="ECO:0000259" key="11">
    <source>
        <dbReference type="PROSITE" id="PS51846"/>
    </source>
</evidence>
<dbReference type="PROSITE" id="PS51846">
    <property type="entry name" value="CNNM"/>
    <property type="match status" value="1"/>
</dbReference>
<dbReference type="PANTHER" id="PTHR43099">
    <property type="entry name" value="UPF0053 PROTEIN YRKA"/>
    <property type="match status" value="1"/>
</dbReference>
<dbReference type="CDD" id="cd04590">
    <property type="entry name" value="CBS_pair_CorC_HlyC_assoc"/>
    <property type="match status" value="1"/>
</dbReference>
<evidence type="ECO:0000256" key="9">
    <source>
        <dbReference type="SAM" id="Phobius"/>
    </source>
</evidence>
<feature type="transmembrane region" description="Helical" evidence="9">
    <location>
        <begin position="63"/>
        <end position="82"/>
    </location>
</feature>
<evidence type="ECO:0000259" key="10">
    <source>
        <dbReference type="PROSITE" id="PS51371"/>
    </source>
</evidence>
<comment type="caution">
    <text evidence="12">The sequence shown here is derived from an EMBL/GenBank/DDBJ whole genome shotgun (WGS) entry which is preliminary data.</text>
</comment>
<feature type="transmembrane region" description="Helical" evidence="9">
    <location>
        <begin position="102"/>
        <end position="126"/>
    </location>
</feature>
<dbReference type="PANTHER" id="PTHR43099:SF5">
    <property type="entry name" value="HLYC_CORC FAMILY TRANSPORTER"/>
    <property type="match status" value="1"/>
</dbReference>
<dbReference type="RefSeq" id="WP_094532832.1">
    <property type="nucleotide sequence ID" value="NZ_NHPJ01000096.1"/>
</dbReference>
<organism evidence="12 13">
    <name type="scientific">Halorubrum halodurans</name>
    <dbReference type="NCBI Taxonomy" id="1383851"/>
    <lineage>
        <taxon>Archaea</taxon>
        <taxon>Methanobacteriati</taxon>
        <taxon>Methanobacteriota</taxon>
        <taxon>Stenosarchaea group</taxon>
        <taxon>Halobacteria</taxon>
        <taxon>Halobacteriales</taxon>
        <taxon>Haloferacaceae</taxon>
        <taxon>Halorubrum</taxon>
    </lineage>
</organism>
<dbReference type="Pfam" id="PF00571">
    <property type="entry name" value="CBS"/>
    <property type="match status" value="2"/>
</dbReference>
<dbReference type="EMBL" id="NHPJ01000096">
    <property type="protein sequence ID" value="OYR55866.1"/>
    <property type="molecule type" value="Genomic_DNA"/>
</dbReference>
<feature type="transmembrane region" description="Helical" evidence="9">
    <location>
        <begin position="12"/>
        <end position="32"/>
    </location>
</feature>
<keyword evidence="2" id="KW-1003">Cell membrane</keyword>
<dbReference type="InterPro" id="IPR005170">
    <property type="entry name" value="Transptr-assoc_dom"/>
</dbReference>